<protein>
    <submittedName>
        <fullName evidence="3">Cohesin domain-containing protein</fullName>
    </submittedName>
</protein>
<feature type="domain" description="Cohesin" evidence="2">
    <location>
        <begin position="25"/>
        <end position="129"/>
    </location>
</feature>
<evidence type="ECO:0000256" key="1">
    <source>
        <dbReference type="SAM" id="SignalP"/>
    </source>
</evidence>
<proteinExistence type="predicted"/>
<reference evidence="3 4" key="1">
    <citation type="submission" date="2019-03" db="EMBL/GenBank/DDBJ databases">
        <title>Genomic Encyclopedia of Type Strains, Phase IV (KMG-IV): sequencing the most valuable type-strain genomes for metagenomic binning, comparative biology and taxonomic classification.</title>
        <authorList>
            <person name="Goeker M."/>
        </authorList>
    </citation>
    <scope>NUCLEOTIDE SEQUENCE [LARGE SCALE GENOMIC DNA]</scope>
    <source>
        <strain evidence="3 4">DSM 25287</strain>
    </source>
</reference>
<dbReference type="SUPFAM" id="SSF49384">
    <property type="entry name" value="Carbohydrate-binding domain"/>
    <property type="match status" value="1"/>
</dbReference>
<sequence length="188" mass="19491">MLTCRRIFAGLSLLMSSAWATALPVSVTDDDGLPGDTVSTVLSDDAVSQFDAATFQVEWDPLRLVFKEFKLGTLTAADFLPFFVPSAGRLDVSLASAAAPLDGVGGSIAEIVFTILGTAPVGPTPVTFSCTDFGPGLGCVDYAFPPTSGTITVLNAPGPQIPVPAPVWLMASGLPLLVGRRRTGMDCN</sequence>
<evidence type="ECO:0000313" key="4">
    <source>
        <dbReference type="Proteomes" id="UP000295765"/>
    </source>
</evidence>
<name>A0A4R2L330_9GAMM</name>
<dbReference type="InterPro" id="IPR008965">
    <property type="entry name" value="CBM2/CBM3_carb-bd_dom_sf"/>
</dbReference>
<dbReference type="GO" id="GO:0030246">
    <property type="term" value="F:carbohydrate binding"/>
    <property type="evidence" value="ECO:0007669"/>
    <property type="project" value="InterPro"/>
</dbReference>
<organism evidence="3 4">
    <name type="scientific">Plasticicumulans lactativorans</name>
    <dbReference type="NCBI Taxonomy" id="1133106"/>
    <lineage>
        <taxon>Bacteria</taxon>
        <taxon>Pseudomonadati</taxon>
        <taxon>Pseudomonadota</taxon>
        <taxon>Gammaproteobacteria</taxon>
        <taxon>Candidatus Competibacteraceae</taxon>
        <taxon>Plasticicumulans</taxon>
    </lineage>
</organism>
<evidence type="ECO:0000259" key="2">
    <source>
        <dbReference type="Pfam" id="PF00963"/>
    </source>
</evidence>
<evidence type="ECO:0000313" key="3">
    <source>
        <dbReference type="EMBL" id="TCO80773.1"/>
    </source>
</evidence>
<keyword evidence="4" id="KW-1185">Reference proteome</keyword>
<feature type="chain" id="PRO_5020846376" evidence="1">
    <location>
        <begin position="21"/>
        <end position="188"/>
    </location>
</feature>
<dbReference type="InterPro" id="IPR002102">
    <property type="entry name" value="Cohesin_dom"/>
</dbReference>
<gene>
    <name evidence="3" type="ORF">EV699_112109</name>
</gene>
<dbReference type="EMBL" id="SLWY01000012">
    <property type="protein sequence ID" value="TCO80773.1"/>
    <property type="molecule type" value="Genomic_DNA"/>
</dbReference>
<dbReference type="Proteomes" id="UP000295765">
    <property type="component" value="Unassembled WGS sequence"/>
</dbReference>
<keyword evidence="1" id="KW-0732">Signal</keyword>
<dbReference type="Pfam" id="PF00963">
    <property type="entry name" value="Cohesin"/>
    <property type="match status" value="1"/>
</dbReference>
<feature type="signal peptide" evidence="1">
    <location>
        <begin position="1"/>
        <end position="20"/>
    </location>
</feature>
<dbReference type="RefSeq" id="WP_132543031.1">
    <property type="nucleotide sequence ID" value="NZ_SLWY01000012.1"/>
</dbReference>
<comment type="caution">
    <text evidence="3">The sequence shown here is derived from an EMBL/GenBank/DDBJ whole genome shotgun (WGS) entry which is preliminary data.</text>
</comment>
<dbReference type="GO" id="GO:0000272">
    <property type="term" value="P:polysaccharide catabolic process"/>
    <property type="evidence" value="ECO:0007669"/>
    <property type="project" value="InterPro"/>
</dbReference>
<dbReference type="Gene3D" id="2.60.40.680">
    <property type="match status" value="1"/>
</dbReference>
<dbReference type="AlphaFoldDB" id="A0A4R2L330"/>
<accession>A0A4R2L330</accession>